<dbReference type="PANTHER" id="PTHR34042">
    <property type="entry name" value="TRANSCRIPTION REPRESSOR OFP17"/>
    <property type="match status" value="1"/>
</dbReference>
<evidence type="ECO:0000256" key="4">
    <source>
        <dbReference type="ARBA" id="ARBA00023163"/>
    </source>
</evidence>
<keyword evidence="5" id="KW-0539">Nucleus</keyword>
<dbReference type="OrthoDB" id="1871608at2759"/>
<keyword evidence="3" id="KW-0805">Transcription regulation</keyword>
<dbReference type="InterPro" id="IPR006458">
    <property type="entry name" value="Ovate_C"/>
</dbReference>
<name>A0A5A7RDK4_STRAF</name>
<dbReference type="Proteomes" id="UP000325081">
    <property type="component" value="Unassembled WGS sequence"/>
</dbReference>
<dbReference type="GO" id="GO:0045892">
    <property type="term" value="P:negative regulation of DNA-templated transcription"/>
    <property type="evidence" value="ECO:0007669"/>
    <property type="project" value="InterPro"/>
</dbReference>
<keyword evidence="2" id="KW-0678">Repressor</keyword>
<accession>A0A5A7RDK4</accession>
<evidence type="ECO:0000259" key="6">
    <source>
        <dbReference type="PROSITE" id="PS51754"/>
    </source>
</evidence>
<dbReference type="AlphaFoldDB" id="A0A5A7RDK4"/>
<keyword evidence="4" id="KW-0804">Transcription</keyword>
<comment type="subcellular location">
    <subcellularLocation>
        <location evidence="1">Nucleus</location>
    </subcellularLocation>
</comment>
<proteinExistence type="predicted"/>
<evidence type="ECO:0000256" key="1">
    <source>
        <dbReference type="ARBA" id="ARBA00004123"/>
    </source>
</evidence>
<dbReference type="InterPro" id="IPR044686">
    <property type="entry name" value="OFP17"/>
</dbReference>
<dbReference type="EMBL" id="BKCP01011292">
    <property type="protein sequence ID" value="GER54627.1"/>
    <property type="molecule type" value="Genomic_DNA"/>
</dbReference>
<evidence type="ECO:0000313" key="8">
    <source>
        <dbReference type="Proteomes" id="UP000325081"/>
    </source>
</evidence>
<dbReference type="PROSITE" id="PS51754">
    <property type="entry name" value="OVATE"/>
    <property type="match status" value="1"/>
</dbReference>
<evidence type="ECO:0000256" key="2">
    <source>
        <dbReference type="ARBA" id="ARBA00022491"/>
    </source>
</evidence>
<organism evidence="7 8">
    <name type="scientific">Striga asiatica</name>
    <name type="common">Asiatic witchweed</name>
    <name type="synonym">Buchnera asiatica</name>
    <dbReference type="NCBI Taxonomy" id="4170"/>
    <lineage>
        <taxon>Eukaryota</taxon>
        <taxon>Viridiplantae</taxon>
        <taxon>Streptophyta</taxon>
        <taxon>Embryophyta</taxon>
        <taxon>Tracheophyta</taxon>
        <taxon>Spermatophyta</taxon>
        <taxon>Magnoliopsida</taxon>
        <taxon>eudicotyledons</taxon>
        <taxon>Gunneridae</taxon>
        <taxon>Pentapetalae</taxon>
        <taxon>asterids</taxon>
        <taxon>lamiids</taxon>
        <taxon>Lamiales</taxon>
        <taxon>Orobanchaceae</taxon>
        <taxon>Buchnereae</taxon>
        <taxon>Striga</taxon>
    </lineage>
</organism>
<protein>
    <submittedName>
        <fullName evidence="7">Ovate family protein 17</fullName>
    </submittedName>
</protein>
<reference evidence="8" key="1">
    <citation type="journal article" date="2019" name="Curr. Biol.">
        <title>Genome Sequence of Striga asiatica Provides Insight into the Evolution of Plant Parasitism.</title>
        <authorList>
            <person name="Yoshida S."/>
            <person name="Kim S."/>
            <person name="Wafula E.K."/>
            <person name="Tanskanen J."/>
            <person name="Kim Y.M."/>
            <person name="Honaas L."/>
            <person name="Yang Z."/>
            <person name="Spallek T."/>
            <person name="Conn C.E."/>
            <person name="Ichihashi Y."/>
            <person name="Cheong K."/>
            <person name="Cui S."/>
            <person name="Der J.P."/>
            <person name="Gundlach H."/>
            <person name="Jiao Y."/>
            <person name="Hori C."/>
            <person name="Ishida J.K."/>
            <person name="Kasahara H."/>
            <person name="Kiba T."/>
            <person name="Kim M.S."/>
            <person name="Koo N."/>
            <person name="Laohavisit A."/>
            <person name="Lee Y.H."/>
            <person name="Lumba S."/>
            <person name="McCourt P."/>
            <person name="Mortimer J.C."/>
            <person name="Mutuku J.M."/>
            <person name="Nomura T."/>
            <person name="Sasaki-Sekimoto Y."/>
            <person name="Seto Y."/>
            <person name="Wang Y."/>
            <person name="Wakatake T."/>
            <person name="Sakakibara H."/>
            <person name="Demura T."/>
            <person name="Yamaguchi S."/>
            <person name="Yoneyama K."/>
            <person name="Manabe R.I."/>
            <person name="Nelson D.C."/>
            <person name="Schulman A.H."/>
            <person name="Timko M.P."/>
            <person name="dePamphilis C.W."/>
            <person name="Choi D."/>
            <person name="Shirasu K."/>
        </authorList>
    </citation>
    <scope>NUCLEOTIDE SEQUENCE [LARGE SCALE GENOMIC DNA]</scope>
    <source>
        <strain evidence="8">cv. UVA1</strain>
    </source>
</reference>
<evidence type="ECO:0000256" key="5">
    <source>
        <dbReference type="ARBA" id="ARBA00023242"/>
    </source>
</evidence>
<comment type="caution">
    <text evidence="7">The sequence shown here is derived from an EMBL/GenBank/DDBJ whole genome shotgun (WGS) entry which is preliminary data.</text>
</comment>
<gene>
    <name evidence="7" type="ORF">STAS_32222</name>
</gene>
<feature type="domain" description="OVATE" evidence="6">
    <location>
        <begin position="113"/>
        <end position="173"/>
    </location>
</feature>
<dbReference type="GO" id="GO:0005634">
    <property type="term" value="C:nucleus"/>
    <property type="evidence" value="ECO:0007669"/>
    <property type="project" value="UniProtKB-SubCell"/>
</dbReference>
<keyword evidence="8" id="KW-1185">Reference proteome</keyword>
<evidence type="ECO:0000313" key="7">
    <source>
        <dbReference type="EMBL" id="GER54627.1"/>
    </source>
</evidence>
<sequence>MIRGTLKHKLLKPCKKILINLFKFRVPHKPLFIRALRFHRKKPRNETRDTTKEKRISKIVSMLTSLRRAQKVDRVADLKSFSESGYHQTAPYPSPITPAYVRSLGQKNASEENDDVADESCRSFEKHLVEMIVEEGKMKGLAEVEDLLYSWKNLRCPVFIGLVSRFYGELCNDLFSGGDSNVVKEE</sequence>
<dbReference type="PANTHER" id="PTHR34042:SF1">
    <property type="entry name" value="TRANSCRIPTION REPRESSOR OFP17"/>
    <property type="match status" value="1"/>
</dbReference>
<evidence type="ECO:0000256" key="3">
    <source>
        <dbReference type="ARBA" id="ARBA00023015"/>
    </source>
</evidence>